<proteinExistence type="predicted"/>
<name>A0A252ATL7_9PROT</name>
<organism evidence="2 3">
    <name type="scientific">Acetobacter indonesiensis</name>
    <dbReference type="NCBI Taxonomy" id="104101"/>
    <lineage>
        <taxon>Bacteria</taxon>
        <taxon>Pseudomonadati</taxon>
        <taxon>Pseudomonadota</taxon>
        <taxon>Alphaproteobacteria</taxon>
        <taxon>Acetobacterales</taxon>
        <taxon>Acetobacteraceae</taxon>
        <taxon>Acetobacter</taxon>
    </lineage>
</organism>
<sequence length="128" mass="14320">MPIARTSRLSVRASPSELTLWNHLARSHGHVTTSDWIRSLLASLEFSGDDGPPVSDELRKLRTQLSRVGNNLNQLAHSANCGDAVHCGSVLDDIETLIHQFDRILSRCRKKPSRRIARRTCDTTVTLH</sequence>
<dbReference type="InterPro" id="IPR008687">
    <property type="entry name" value="MobC"/>
</dbReference>
<dbReference type="RefSeq" id="WP_086659535.1">
    <property type="nucleotide sequence ID" value="NZ_JBJJWX010000002.1"/>
</dbReference>
<evidence type="ECO:0000313" key="3">
    <source>
        <dbReference type="Proteomes" id="UP000194641"/>
    </source>
</evidence>
<evidence type="ECO:0000259" key="1">
    <source>
        <dbReference type="Pfam" id="PF05713"/>
    </source>
</evidence>
<feature type="domain" description="Bacterial mobilisation" evidence="1">
    <location>
        <begin position="64"/>
        <end position="101"/>
    </location>
</feature>
<gene>
    <name evidence="2" type="ORF">HK17_08415</name>
</gene>
<dbReference type="EMBL" id="JOPA01000021">
    <property type="protein sequence ID" value="OUI93534.1"/>
    <property type="molecule type" value="Genomic_DNA"/>
</dbReference>
<dbReference type="AlphaFoldDB" id="A0A252ATL7"/>
<reference evidence="3" key="1">
    <citation type="submission" date="2014-06" db="EMBL/GenBank/DDBJ databases">
        <authorList>
            <person name="Winans N.J."/>
            <person name="Newell P.D."/>
            <person name="Douglas A.E."/>
        </authorList>
    </citation>
    <scope>NUCLEOTIDE SEQUENCE [LARGE SCALE GENOMIC DNA]</scope>
</reference>
<protein>
    <recommendedName>
        <fullName evidence="1">Bacterial mobilisation domain-containing protein</fullName>
    </recommendedName>
</protein>
<comment type="caution">
    <text evidence="2">The sequence shown here is derived from an EMBL/GenBank/DDBJ whole genome shotgun (WGS) entry which is preliminary data.</text>
</comment>
<accession>A0A252ATL7</accession>
<dbReference type="Pfam" id="PF05713">
    <property type="entry name" value="MobC"/>
    <property type="match status" value="1"/>
</dbReference>
<dbReference type="Proteomes" id="UP000194641">
    <property type="component" value="Unassembled WGS sequence"/>
</dbReference>
<evidence type="ECO:0000313" key="2">
    <source>
        <dbReference type="EMBL" id="OUI93534.1"/>
    </source>
</evidence>